<comment type="similarity">
    <text evidence="2 6">Belongs to the FPP/GGPP synthase family.</text>
</comment>
<keyword evidence="5" id="KW-0460">Magnesium</keyword>
<dbReference type="PROSITE" id="PS00723">
    <property type="entry name" value="POLYPRENYL_SYNTHASE_1"/>
    <property type="match status" value="1"/>
</dbReference>
<keyword evidence="4" id="KW-0479">Metal-binding</keyword>
<dbReference type="Pfam" id="PF00348">
    <property type="entry name" value="polyprenyl_synt"/>
    <property type="match status" value="1"/>
</dbReference>
<evidence type="ECO:0000256" key="3">
    <source>
        <dbReference type="ARBA" id="ARBA00022679"/>
    </source>
</evidence>
<dbReference type="SUPFAM" id="SSF48576">
    <property type="entry name" value="Terpenoid synthases"/>
    <property type="match status" value="1"/>
</dbReference>
<name>A0ABS3VS88_MICEH</name>
<evidence type="ECO:0000313" key="7">
    <source>
        <dbReference type="EMBL" id="MBO4207341.1"/>
    </source>
</evidence>
<keyword evidence="3 6" id="KW-0808">Transferase</keyword>
<evidence type="ECO:0000256" key="5">
    <source>
        <dbReference type="ARBA" id="ARBA00022842"/>
    </source>
</evidence>
<gene>
    <name evidence="7" type="ORF">GSF22_15170</name>
</gene>
<dbReference type="InterPro" id="IPR033749">
    <property type="entry name" value="Polyprenyl_synt_CS"/>
</dbReference>
<dbReference type="PANTHER" id="PTHR12001:SF85">
    <property type="entry name" value="SHORT CHAIN ISOPRENYL DIPHOSPHATE SYNTHASE"/>
    <property type="match status" value="1"/>
</dbReference>
<dbReference type="Proteomes" id="UP000823521">
    <property type="component" value="Unassembled WGS sequence"/>
</dbReference>
<proteinExistence type="inferred from homology"/>
<protein>
    <submittedName>
        <fullName evidence="7">Polyprenyl synthetase family protein</fullName>
    </submittedName>
</protein>
<organism evidence="7 8">
    <name type="scientific">Micromonospora echinofusca</name>
    <dbReference type="NCBI Taxonomy" id="47858"/>
    <lineage>
        <taxon>Bacteria</taxon>
        <taxon>Bacillati</taxon>
        <taxon>Actinomycetota</taxon>
        <taxon>Actinomycetes</taxon>
        <taxon>Micromonosporales</taxon>
        <taxon>Micromonosporaceae</taxon>
        <taxon>Micromonospora</taxon>
    </lineage>
</organism>
<evidence type="ECO:0000256" key="1">
    <source>
        <dbReference type="ARBA" id="ARBA00001946"/>
    </source>
</evidence>
<dbReference type="InterPro" id="IPR000092">
    <property type="entry name" value="Polyprenyl_synt"/>
</dbReference>
<dbReference type="PANTHER" id="PTHR12001">
    <property type="entry name" value="GERANYLGERANYL PYROPHOSPHATE SYNTHASE"/>
    <property type="match status" value="1"/>
</dbReference>
<evidence type="ECO:0000256" key="2">
    <source>
        <dbReference type="ARBA" id="ARBA00006706"/>
    </source>
</evidence>
<dbReference type="Gene3D" id="1.10.600.10">
    <property type="entry name" value="Farnesyl Diphosphate Synthase"/>
    <property type="match status" value="1"/>
</dbReference>
<dbReference type="CDD" id="cd00685">
    <property type="entry name" value="Trans_IPPS_HT"/>
    <property type="match status" value="1"/>
</dbReference>
<comment type="cofactor">
    <cofactor evidence="1">
        <name>Mg(2+)</name>
        <dbReference type="ChEBI" id="CHEBI:18420"/>
    </cofactor>
</comment>
<reference evidence="7 8" key="1">
    <citation type="submission" date="2019-12" db="EMBL/GenBank/DDBJ databases">
        <title>Whole genome sequencing of endophytic Actinobacterium Micromonospora sp. MPMI6T.</title>
        <authorList>
            <person name="Evv R."/>
            <person name="Podile A.R."/>
        </authorList>
    </citation>
    <scope>NUCLEOTIDE SEQUENCE [LARGE SCALE GENOMIC DNA]</scope>
    <source>
        <strain evidence="7 8">MPMI6</strain>
    </source>
</reference>
<dbReference type="EMBL" id="WVUH01000117">
    <property type="protein sequence ID" value="MBO4207341.1"/>
    <property type="molecule type" value="Genomic_DNA"/>
</dbReference>
<keyword evidence="8" id="KW-1185">Reference proteome</keyword>
<dbReference type="SFLD" id="SFLDS00005">
    <property type="entry name" value="Isoprenoid_Synthase_Type_I"/>
    <property type="match status" value="1"/>
</dbReference>
<dbReference type="SFLD" id="SFLDG01017">
    <property type="entry name" value="Polyprenyl_Transferase_Like"/>
    <property type="match status" value="1"/>
</dbReference>
<accession>A0ABS3VS88</accession>
<sequence length="340" mass="35651">MTAVAGTDPRNFIRDLTRSPSGRLLQNALENRWPTTPDRLSTIVRYALLPAGKMLRPIMTLESAAAVGGDPAPVLPAALAMEYLHVATLVHDDIIDADEVRRGRPAVPTAFGLPDAIVTGDHLIFCAFASIVECGAGGVPADRVATAVGALAAAGNDMCRGQILESELVGDPDTGVERYLEMVRLKTGALFRAVCHVGAALGGADEEGAAQLAGYGEQLGIAFQIRDDLLSYTTVAQSIGKSTTSDLSNGRPTLPLLLAHQAASPQVRARLTAALRGHRADPATVAEVQRILADTAALDRTRDCLVGHAGQARDRLAGLPPSTSAALLDAVARWAAAHRW</sequence>
<dbReference type="InterPro" id="IPR008949">
    <property type="entry name" value="Isoprenoid_synthase_dom_sf"/>
</dbReference>
<evidence type="ECO:0000256" key="4">
    <source>
        <dbReference type="ARBA" id="ARBA00022723"/>
    </source>
</evidence>
<comment type="caution">
    <text evidence="7">The sequence shown here is derived from an EMBL/GenBank/DDBJ whole genome shotgun (WGS) entry which is preliminary data.</text>
</comment>
<evidence type="ECO:0000256" key="6">
    <source>
        <dbReference type="RuleBase" id="RU004466"/>
    </source>
</evidence>
<evidence type="ECO:0000313" key="8">
    <source>
        <dbReference type="Proteomes" id="UP000823521"/>
    </source>
</evidence>